<dbReference type="RefSeq" id="WP_107672134.1">
    <property type="nucleotide sequence ID" value="NZ_PZKE01000002.1"/>
</dbReference>
<feature type="region of interest" description="Disordered" evidence="1">
    <location>
        <begin position="12"/>
        <end position="37"/>
    </location>
</feature>
<sequence>MTTFVQFHLLTSYGPSNPNRDDQGRPKQAMVGGVPRLRMSSQSVKRALRESSFFALDLAGHTGTRTKKLHDRLREHLGKKGIADKAASDAATQVAAIFGKLETVKEKDGSETVKATTLAFISPAEWALAEELAEKAAAGEALPKDKDLKKLVLRRADGAVDIAMFGRMLADDADFNRDAAVQVAHAITTHSAQAEEDWYSAVDDLNKAEDTGAGHLGETAFGSGIYYQYVCVNCDLLIENLGGDRELAARGIEALAKALPQTSPAGKQNSFAHRPIAFYMRAEAGPRAPRDLSGAFFTPVDRKLRDLGANDLQTGSIKALEQTLAQIDACYYDGQAENTCTPLNTLDGTGTLSEIVRFAGQAVRGA</sequence>
<evidence type="ECO:0000313" key="3">
    <source>
        <dbReference type="Proteomes" id="UP000241362"/>
    </source>
</evidence>
<reference evidence="2 3" key="1">
    <citation type="submission" date="2018-03" db="EMBL/GenBank/DDBJ databases">
        <title>Rhodobacter blasticus.</title>
        <authorList>
            <person name="Meyer T.E."/>
            <person name="Miller S."/>
            <person name="Lodha T."/>
            <person name="Gandham S."/>
            <person name="Chintalapati S."/>
            <person name="Chintalapati V.R."/>
        </authorList>
    </citation>
    <scope>NUCLEOTIDE SEQUENCE [LARGE SCALE GENOMIC DNA]</scope>
    <source>
        <strain evidence="2 3">DSM 2131</strain>
    </source>
</reference>
<dbReference type="AlphaFoldDB" id="A0A2T4JE08"/>
<proteinExistence type="predicted"/>
<keyword evidence="3" id="KW-1185">Reference proteome</keyword>
<name>A0A2T4JE08_FUSBL</name>
<dbReference type="EMBL" id="PZKE01000002">
    <property type="protein sequence ID" value="PTE16126.1"/>
    <property type="molecule type" value="Genomic_DNA"/>
</dbReference>
<accession>A0A2T4JE08</accession>
<dbReference type="Pfam" id="PF09344">
    <property type="entry name" value="Cas_CT1975"/>
    <property type="match status" value="1"/>
</dbReference>
<gene>
    <name evidence="2" type="primary">cas7e</name>
    <name evidence="2" type="ORF">C5F44_03680</name>
</gene>
<evidence type="ECO:0000256" key="1">
    <source>
        <dbReference type="SAM" id="MobiDB-lite"/>
    </source>
</evidence>
<dbReference type="InterPro" id="IPR010148">
    <property type="entry name" value="CRISPR-assoc_prot_CT1975"/>
</dbReference>
<organism evidence="2 3">
    <name type="scientific">Fuscovulum blasticum DSM 2131</name>
    <dbReference type="NCBI Taxonomy" id="1188250"/>
    <lineage>
        <taxon>Bacteria</taxon>
        <taxon>Pseudomonadati</taxon>
        <taxon>Pseudomonadota</taxon>
        <taxon>Alphaproteobacteria</taxon>
        <taxon>Rhodobacterales</taxon>
        <taxon>Paracoccaceae</taxon>
        <taxon>Pseudogemmobacter</taxon>
    </lineage>
</organism>
<protein>
    <submittedName>
        <fullName evidence="2">Type I-E CRISPR-associated protein Cas7/Cse4/CasC</fullName>
    </submittedName>
</protein>
<dbReference type="NCBIfam" id="TIGR01869">
    <property type="entry name" value="casC_Cse4"/>
    <property type="match status" value="1"/>
</dbReference>
<comment type="caution">
    <text evidence="2">The sequence shown here is derived from an EMBL/GenBank/DDBJ whole genome shotgun (WGS) entry which is preliminary data.</text>
</comment>
<evidence type="ECO:0000313" key="2">
    <source>
        <dbReference type="EMBL" id="PTE16126.1"/>
    </source>
</evidence>
<dbReference type="Proteomes" id="UP000241362">
    <property type="component" value="Unassembled WGS sequence"/>
</dbReference>